<dbReference type="RefSeq" id="WP_198575642.1">
    <property type="nucleotide sequence ID" value="NZ_JADWOX010000004.1"/>
</dbReference>
<organism evidence="2 3">
    <name type="scientific">Caulobacter hibisci</name>
    <dbReference type="NCBI Taxonomy" id="2035993"/>
    <lineage>
        <taxon>Bacteria</taxon>
        <taxon>Pseudomonadati</taxon>
        <taxon>Pseudomonadota</taxon>
        <taxon>Alphaproteobacteria</taxon>
        <taxon>Caulobacterales</taxon>
        <taxon>Caulobacteraceae</taxon>
        <taxon>Caulobacter</taxon>
    </lineage>
</organism>
<dbReference type="Proteomes" id="UP000639859">
    <property type="component" value="Unassembled WGS sequence"/>
</dbReference>
<sequence>MLRLVFAVAALALPAAASAAPPTVSVVEVSIGPDLAAKADVLGAREFDFLSADLKRTVERRLAHKGALAAEGGRLTLVIEDAEPNRPTFRQLGAKPGLSLESFGVGGARISGDYVGPDGVRTPIRYSWYQTDIAQSAGKVTWTDAQIAFARLARRIGDGSLSRD</sequence>
<keyword evidence="3" id="KW-1185">Reference proteome</keyword>
<evidence type="ECO:0000313" key="3">
    <source>
        <dbReference type="Proteomes" id="UP000639859"/>
    </source>
</evidence>
<gene>
    <name evidence="2" type="ORF">I4Q42_08530</name>
</gene>
<proteinExistence type="predicted"/>
<comment type="caution">
    <text evidence="2">The sequence shown here is derived from an EMBL/GenBank/DDBJ whole genome shotgun (WGS) entry which is preliminary data.</text>
</comment>
<feature type="signal peptide" evidence="1">
    <location>
        <begin position="1"/>
        <end position="19"/>
    </location>
</feature>
<accession>A0ABS0SVR4</accession>
<evidence type="ECO:0000256" key="1">
    <source>
        <dbReference type="SAM" id="SignalP"/>
    </source>
</evidence>
<name>A0ABS0SVR4_9CAUL</name>
<protein>
    <submittedName>
        <fullName evidence="2">Uncharacterized protein</fullName>
    </submittedName>
</protein>
<keyword evidence="1" id="KW-0732">Signal</keyword>
<evidence type="ECO:0000313" key="2">
    <source>
        <dbReference type="EMBL" id="MBI1683711.1"/>
    </source>
</evidence>
<feature type="chain" id="PRO_5045755354" evidence="1">
    <location>
        <begin position="20"/>
        <end position="164"/>
    </location>
</feature>
<reference evidence="2 3" key="1">
    <citation type="submission" date="2020-11" db="EMBL/GenBank/DDBJ databases">
        <title>genome sequence of strain KACC 18849.</title>
        <authorList>
            <person name="Gao J."/>
            <person name="Zhang X."/>
        </authorList>
    </citation>
    <scope>NUCLEOTIDE SEQUENCE [LARGE SCALE GENOMIC DNA]</scope>
    <source>
        <strain evidence="2 3">KACC 18849</strain>
    </source>
</reference>
<dbReference type="EMBL" id="JADWOX010000004">
    <property type="protein sequence ID" value="MBI1683711.1"/>
    <property type="molecule type" value="Genomic_DNA"/>
</dbReference>